<dbReference type="Proteomes" id="UP000694867">
    <property type="component" value="Unplaced"/>
</dbReference>
<proteinExistence type="predicted"/>
<reference evidence="3" key="1">
    <citation type="submission" date="2025-08" db="UniProtKB">
        <authorList>
            <consortium name="RefSeq"/>
        </authorList>
    </citation>
    <scope>IDENTIFICATION</scope>
</reference>
<evidence type="ECO:0000256" key="1">
    <source>
        <dbReference type="SAM" id="MobiDB-lite"/>
    </source>
</evidence>
<feature type="region of interest" description="Disordered" evidence="1">
    <location>
        <begin position="113"/>
        <end position="132"/>
    </location>
</feature>
<evidence type="ECO:0000313" key="3">
    <source>
        <dbReference type="RefSeq" id="XP_003740375.1"/>
    </source>
</evidence>
<dbReference type="RefSeq" id="XP_003740375.1">
    <property type="nucleotide sequence ID" value="XM_003740327.1"/>
</dbReference>
<protein>
    <submittedName>
        <fullName evidence="3">Uncharacterized protein LOC100899171</fullName>
    </submittedName>
</protein>
<dbReference type="GeneID" id="100899171"/>
<keyword evidence="2" id="KW-1185">Reference proteome</keyword>
<dbReference type="AlphaFoldDB" id="A0AAJ6QQA5"/>
<name>A0AAJ6QQA5_9ACAR</name>
<organism evidence="2 3">
    <name type="scientific">Galendromus occidentalis</name>
    <name type="common">western predatory mite</name>
    <dbReference type="NCBI Taxonomy" id="34638"/>
    <lineage>
        <taxon>Eukaryota</taxon>
        <taxon>Metazoa</taxon>
        <taxon>Ecdysozoa</taxon>
        <taxon>Arthropoda</taxon>
        <taxon>Chelicerata</taxon>
        <taxon>Arachnida</taxon>
        <taxon>Acari</taxon>
        <taxon>Parasitiformes</taxon>
        <taxon>Mesostigmata</taxon>
        <taxon>Gamasina</taxon>
        <taxon>Phytoseioidea</taxon>
        <taxon>Phytoseiidae</taxon>
        <taxon>Typhlodrominae</taxon>
        <taxon>Galendromus</taxon>
    </lineage>
</organism>
<dbReference type="KEGG" id="goe:100899171"/>
<accession>A0AAJ6QQA5</accession>
<feature type="compositionally biased region" description="Basic and acidic residues" evidence="1">
    <location>
        <begin position="119"/>
        <end position="132"/>
    </location>
</feature>
<gene>
    <name evidence="3" type="primary">LOC100899171</name>
</gene>
<sequence>MAVSQERNGALCKVCVFIARNESGRRGCRAFGVLVNSPLATLARTPETPRWHDASWCHVKASIDAEIFLKRFEDTEKLDTGSLADEGRRKQAIESRKNLSSIVKTMILCGVQGSPLKGHRNDGDPSEESRRNDRNIRAFLRFRVGAGHVVVRDHLSGAGSNDPYISPKIQNEVMKTTGKIFRQKICA</sequence>
<evidence type="ECO:0000313" key="2">
    <source>
        <dbReference type="Proteomes" id="UP000694867"/>
    </source>
</evidence>